<evidence type="ECO:0000313" key="3">
    <source>
        <dbReference type="Proteomes" id="UP000027265"/>
    </source>
</evidence>
<dbReference type="SMART" id="SM00225">
    <property type="entry name" value="BTB"/>
    <property type="match status" value="1"/>
</dbReference>
<protein>
    <recommendedName>
        <fullName evidence="1">BTB domain-containing protein</fullName>
    </recommendedName>
</protein>
<feature type="domain" description="BTB" evidence="1">
    <location>
        <begin position="19"/>
        <end position="90"/>
    </location>
</feature>
<dbReference type="OrthoDB" id="3357985at2759"/>
<dbReference type="AlphaFoldDB" id="A0A067Q2W3"/>
<name>A0A067Q2W3_9AGAM</name>
<keyword evidence="3" id="KW-1185">Reference proteome</keyword>
<dbReference type="PROSITE" id="PS50097">
    <property type="entry name" value="BTB"/>
    <property type="match status" value="1"/>
</dbReference>
<sequence length="285" mass="32361">MSQDSGPRSPQKPFNDPRADVILRSSDNVDFRTFKAILFSSSSIFDDMFSIPQPSTAPVEDVPVVEMEESARILELLLRFCHPGENPEMETFEDARDVLVVAMKYEMGFVAKAAQIRLLELGHDEPVRVYALACIHMVHDLAHDAARLALQVPEDDLLPTDHVTLHPEYSSVSLKAFVQLVSFHRRCSASLDLLVDGNFNGLVRPGVASCYNCGNPPFWWQEFKKTAKQKLKSRPCSETIDSWAYFPLYTCTSCKPQPTDMMKYIVKLREFIKDRVNQVPLDIDF</sequence>
<reference evidence="3" key="1">
    <citation type="journal article" date="2014" name="Proc. Natl. Acad. Sci. U.S.A.">
        <title>Extensive sampling of basidiomycete genomes demonstrates inadequacy of the white-rot/brown-rot paradigm for wood decay fungi.</title>
        <authorList>
            <person name="Riley R."/>
            <person name="Salamov A.A."/>
            <person name="Brown D.W."/>
            <person name="Nagy L.G."/>
            <person name="Floudas D."/>
            <person name="Held B.W."/>
            <person name="Levasseur A."/>
            <person name="Lombard V."/>
            <person name="Morin E."/>
            <person name="Otillar R."/>
            <person name="Lindquist E.A."/>
            <person name="Sun H."/>
            <person name="LaButti K.M."/>
            <person name="Schmutz J."/>
            <person name="Jabbour D."/>
            <person name="Luo H."/>
            <person name="Baker S.E."/>
            <person name="Pisabarro A.G."/>
            <person name="Walton J.D."/>
            <person name="Blanchette R.A."/>
            <person name="Henrissat B."/>
            <person name="Martin F."/>
            <person name="Cullen D."/>
            <person name="Hibbett D.S."/>
            <person name="Grigoriev I.V."/>
        </authorList>
    </citation>
    <scope>NUCLEOTIDE SEQUENCE [LARGE SCALE GENOMIC DNA]</scope>
    <source>
        <strain evidence="3">MUCL 33604</strain>
    </source>
</reference>
<organism evidence="2 3">
    <name type="scientific">Jaapia argillacea MUCL 33604</name>
    <dbReference type="NCBI Taxonomy" id="933084"/>
    <lineage>
        <taxon>Eukaryota</taxon>
        <taxon>Fungi</taxon>
        <taxon>Dikarya</taxon>
        <taxon>Basidiomycota</taxon>
        <taxon>Agaricomycotina</taxon>
        <taxon>Agaricomycetes</taxon>
        <taxon>Agaricomycetidae</taxon>
        <taxon>Jaapiales</taxon>
        <taxon>Jaapiaceae</taxon>
        <taxon>Jaapia</taxon>
    </lineage>
</organism>
<gene>
    <name evidence="2" type="ORF">JAAARDRAFT_56369</name>
</gene>
<dbReference type="SUPFAM" id="SSF54695">
    <property type="entry name" value="POZ domain"/>
    <property type="match status" value="1"/>
</dbReference>
<dbReference type="CDD" id="cd18186">
    <property type="entry name" value="BTB_POZ_ZBTB_KLHL-like"/>
    <property type="match status" value="1"/>
</dbReference>
<dbReference type="InterPro" id="IPR000210">
    <property type="entry name" value="BTB/POZ_dom"/>
</dbReference>
<dbReference type="Gene3D" id="3.30.710.10">
    <property type="entry name" value="Potassium Channel Kv1.1, Chain A"/>
    <property type="match status" value="1"/>
</dbReference>
<proteinExistence type="predicted"/>
<dbReference type="STRING" id="933084.A0A067Q2W3"/>
<dbReference type="EMBL" id="KL197714">
    <property type="protein sequence ID" value="KDQ60475.1"/>
    <property type="molecule type" value="Genomic_DNA"/>
</dbReference>
<dbReference type="Pfam" id="PF00651">
    <property type="entry name" value="BTB"/>
    <property type="match status" value="1"/>
</dbReference>
<dbReference type="InParanoid" id="A0A067Q2W3"/>
<evidence type="ECO:0000259" key="1">
    <source>
        <dbReference type="PROSITE" id="PS50097"/>
    </source>
</evidence>
<dbReference type="Proteomes" id="UP000027265">
    <property type="component" value="Unassembled WGS sequence"/>
</dbReference>
<dbReference type="HOGENOM" id="CLU_052397_0_1_1"/>
<evidence type="ECO:0000313" key="2">
    <source>
        <dbReference type="EMBL" id="KDQ60475.1"/>
    </source>
</evidence>
<dbReference type="InterPro" id="IPR011333">
    <property type="entry name" value="SKP1/BTB/POZ_sf"/>
</dbReference>
<accession>A0A067Q2W3</accession>